<organism evidence="1 2">
    <name type="scientific">Larinioides sclopetarius</name>
    <dbReference type="NCBI Taxonomy" id="280406"/>
    <lineage>
        <taxon>Eukaryota</taxon>
        <taxon>Metazoa</taxon>
        <taxon>Ecdysozoa</taxon>
        <taxon>Arthropoda</taxon>
        <taxon>Chelicerata</taxon>
        <taxon>Arachnida</taxon>
        <taxon>Araneae</taxon>
        <taxon>Araneomorphae</taxon>
        <taxon>Entelegynae</taxon>
        <taxon>Araneoidea</taxon>
        <taxon>Araneidae</taxon>
        <taxon>Larinioides</taxon>
    </lineage>
</organism>
<comment type="caution">
    <text evidence="1">The sequence shown here is derived from an EMBL/GenBank/DDBJ whole genome shotgun (WGS) entry which is preliminary data.</text>
</comment>
<proteinExistence type="predicted"/>
<evidence type="ECO:0000313" key="1">
    <source>
        <dbReference type="EMBL" id="CAL1286985.1"/>
    </source>
</evidence>
<accession>A0AAV2ATH8</accession>
<keyword evidence="2" id="KW-1185">Reference proteome</keyword>
<dbReference type="Proteomes" id="UP001497382">
    <property type="component" value="Unassembled WGS sequence"/>
</dbReference>
<evidence type="ECO:0008006" key="3">
    <source>
        <dbReference type="Google" id="ProtNLM"/>
    </source>
</evidence>
<gene>
    <name evidence="1" type="ORF">LARSCL_LOCUS14558</name>
</gene>
<protein>
    <recommendedName>
        <fullName evidence="3">Reverse transcriptase domain-containing protein</fullName>
    </recommendedName>
</protein>
<dbReference type="Pfam" id="PF05380">
    <property type="entry name" value="Peptidase_A17"/>
    <property type="match status" value="1"/>
</dbReference>
<dbReference type="InterPro" id="IPR008042">
    <property type="entry name" value="Retrotrans_Pao"/>
</dbReference>
<reference evidence="1 2" key="1">
    <citation type="submission" date="2024-04" db="EMBL/GenBank/DDBJ databases">
        <authorList>
            <person name="Rising A."/>
            <person name="Reimegard J."/>
            <person name="Sonavane S."/>
            <person name="Akerstrom W."/>
            <person name="Nylinder S."/>
            <person name="Hedman E."/>
            <person name="Kallberg Y."/>
        </authorList>
    </citation>
    <scope>NUCLEOTIDE SEQUENCE [LARGE SCALE GENOMIC DNA]</scope>
</reference>
<sequence>MVNSNYMATSEKAYAAAIYCLTIPDSGEINVQLLIAKTMVSPLGTRSLPRLELYGTLLLAKTDGVHLLLYTTLLYHTLSFIPTQLSYLLSSDLVLADEREYMVSENIGIHAVLLETIKALMEEYRQFGFNKGASINYGLDSLLQKIELNRQKKLHTAVVSIDIKGAFDSLEYDSIIKKFIQIDCPINIHLISESFNVSKNSYLYKRRHCPVDPNERMSTGLL</sequence>
<name>A0AAV2ATH8_9ARAC</name>
<dbReference type="AlphaFoldDB" id="A0AAV2ATH8"/>
<dbReference type="EMBL" id="CAXIEN010000211">
    <property type="protein sequence ID" value="CAL1286985.1"/>
    <property type="molecule type" value="Genomic_DNA"/>
</dbReference>
<evidence type="ECO:0000313" key="2">
    <source>
        <dbReference type="Proteomes" id="UP001497382"/>
    </source>
</evidence>